<dbReference type="InterPro" id="IPR035952">
    <property type="entry name" value="Rhomboid-like_sf"/>
</dbReference>
<evidence type="ECO:0000256" key="3">
    <source>
        <dbReference type="ARBA" id="ARBA00022519"/>
    </source>
</evidence>
<evidence type="ECO:0000256" key="6">
    <source>
        <dbReference type="ARBA" id="ARBA00023136"/>
    </source>
</evidence>
<dbReference type="InterPro" id="IPR022764">
    <property type="entry name" value="Peptidase_S54_rhomboid_dom"/>
</dbReference>
<keyword evidence="5 7" id="KW-1133">Transmembrane helix</keyword>
<dbReference type="InterPro" id="IPR022732">
    <property type="entry name" value="Peptidase_S54_GlpG_N"/>
</dbReference>
<reference evidence="10 11" key="1">
    <citation type="submission" date="2024-09" db="EMBL/GenBank/DDBJ databases">
        <authorList>
            <person name="Sun Q."/>
            <person name="Mori K."/>
        </authorList>
    </citation>
    <scope>NUCLEOTIDE SEQUENCE [LARGE SCALE GENOMIC DNA]</scope>
    <source>
        <strain evidence="10 11">CCM 8545</strain>
    </source>
</reference>
<feature type="transmembrane region" description="Helical" evidence="7">
    <location>
        <begin position="188"/>
        <end position="204"/>
    </location>
</feature>
<dbReference type="Gene3D" id="1.20.1540.10">
    <property type="entry name" value="Rhomboid-like"/>
    <property type="match status" value="1"/>
</dbReference>
<feature type="domain" description="Peptidase S54 rhomboid" evidence="8">
    <location>
        <begin position="147"/>
        <end position="281"/>
    </location>
</feature>
<evidence type="ECO:0000256" key="4">
    <source>
        <dbReference type="ARBA" id="ARBA00022692"/>
    </source>
</evidence>
<keyword evidence="11" id="KW-1185">Reference proteome</keyword>
<proteinExistence type="predicted"/>
<evidence type="ECO:0000259" key="9">
    <source>
        <dbReference type="Pfam" id="PF12122"/>
    </source>
</evidence>
<dbReference type="RefSeq" id="WP_385876482.1">
    <property type="nucleotide sequence ID" value="NZ_JBHLXE010000046.1"/>
</dbReference>
<keyword evidence="4 7" id="KW-0812">Transmembrane</keyword>
<comment type="caution">
    <text evidence="10">The sequence shown here is derived from an EMBL/GenBank/DDBJ whole genome shotgun (WGS) entry which is preliminary data.</text>
</comment>
<feature type="transmembrane region" description="Helical" evidence="7">
    <location>
        <begin position="238"/>
        <end position="255"/>
    </location>
</feature>
<organism evidence="10 11">
    <name type="scientific">Thorsellia kenyensis</name>
    <dbReference type="NCBI Taxonomy" id="1549888"/>
    <lineage>
        <taxon>Bacteria</taxon>
        <taxon>Pseudomonadati</taxon>
        <taxon>Pseudomonadota</taxon>
        <taxon>Gammaproteobacteria</taxon>
        <taxon>Enterobacterales</taxon>
        <taxon>Thorselliaceae</taxon>
        <taxon>Thorsellia</taxon>
    </lineage>
</organism>
<dbReference type="Pfam" id="PF12122">
    <property type="entry name" value="Rhomboid_N"/>
    <property type="match status" value="1"/>
</dbReference>
<protein>
    <submittedName>
        <fullName evidence="10">Rhomboid family intramembrane serine protease GlpG</fullName>
        <ecNumber evidence="10">3.4.21.105</ecNumber>
    </submittedName>
</protein>
<dbReference type="Pfam" id="PF01694">
    <property type="entry name" value="Rhomboid"/>
    <property type="match status" value="1"/>
</dbReference>
<feature type="transmembrane region" description="Helical" evidence="7">
    <location>
        <begin position="267"/>
        <end position="286"/>
    </location>
</feature>
<evidence type="ECO:0000256" key="7">
    <source>
        <dbReference type="SAM" id="Phobius"/>
    </source>
</evidence>
<keyword evidence="10" id="KW-0378">Hydrolase</keyword>
<dbReference type="PANTHER" id="PTHR43066:SF26">
    <property type="entry name" value="RHOMBOID PROTEASE GLPG"/>
    <property type="match status" value="1"/>
</dbReference>
<keyword evidence="6 7" id="KW-0472">Membrane</keyword>
<feature type="transmembrane region" description="Helical" evidence="7">
    <location>
        <begin position="210"/>
        <end position="231"/>
    </location>
</feature>
<dbReference type="GO" id="GO:0006508">
    <property type="term" value="P:proteolysis"/>
    <property type="evidence" value="ECO:0007669"/>
    <property type="project" value="UniProtKB-KW"/>
</dbReference>
<dbReference type="GO" id="GO:0008233">
    <property type="term" value="F:peptidase activity"/>
    <property type="evidence" value="ECO:0007669"/>
    <property type="project" value="UniProtKB-KW"/>
</dbReference>
<dbReference type="SUPFAM" id="SSF144091">
    <property type="entry name" value="Rhomboid-like"/>
    <property type="match status" value="1"/>
</dbReference>
<feature type="transmembrane region" description="Helical" evidence="7">
    <location>
        <begin position="149"/>
        <end position="176"/>
    </location>
</feature>
<evidence type="ECO:0000313" key="11">
    <source>
        <dbReference type="Proteomes" id="UP001589758"/>
    </source>
</evidence>
<feature type="domain" description="Peptidase S54 GlpG peptidase N-terminal" evidence="9">
    <location>
        <begin position="59"/>
        <end position="91"/>
    </location>
</feature>
<dbReference type="NCBIfam" id="TIGR04239">
    <property type="entry name" value="rhombo_GlpG"/>
    <property type="match status" value="1"/>
</dbReference>
<evidence type="ECO:0000313" key="10">
    <source>
        <dbReference type="EMBL" id="MFC0179386.1"/>
    </source>
</evidence>
<sequence length="292" mass="33248">MKSSRQFCQSSNKQFLLVFADFILKEFNVRLILDSIEENTIQTELFALRLANKDIYLEPEIRLAFEQYTQNPNHPQYIQASWNVGKSDTQLASISFQSGLLAQIKKNALPVTSSLICLSLVVYVLMIFYSLPIRQALFYPSSSEQYSQIWRFISHAFLHFSLLHLLVNSMWIWYLGLQVEKQLGASKLLLLFLFSAFLSGYGQNLSNGHIFGGLSGVVYALTGFCWLYGLLLPKKELYLPNAILIFSIVWIVIGYGNVLPMNIGNEAHLIGLVVGLGFALIDYLFYKNRSRS</sequence>
<keyword evidence="10" id="KW-0645">Protease</keyword>
<keyword evidence="2" id="KW-1003">Cell membrane</keyword>
<comment type="subcellular location">
    <subcellularLocation>
        <location evidence="1">Membrane</location>
        <topology evidence="1">Multi-pass membrane protein</topology>
    </subcellularLocation>
</comment>
<dbReference type="EC" id="3.4.21.105" evidence="10"/>
<name>A0ABV6CAU6_9GAMM</name>
<keyword evidence="3" id="KW-0997">Cell inner membrane</keyword>
<dbReference type="Proteomes" id="UP001589758">
    <property type="component" value="Unassembled WGS sequence"/>
</dbReference>
<evidence type="ECO:0000259" key="8">
    <source>
        <dbReference type="Pfam" id="PF01694"/>
    </source>
</evidence>
<evidence type="ECO:0000256" key="2">
    <source>
        <dbReference type="ARBA" id="ARBA00022475"/>
    </source>
</evidence>
<feature type="transmembrane region" description="Helical" evidence="7">
    <location>
        <begin position="108"/>
        <end position="129"/>
    </location>
</feature>
<dbReference type="EMBL" id="JBHLXE010000046">
    <property type="protein sequence ID" value="MFC0179386.1"/>
    <property type="molecule type" value="Genomic_DNA"/>
</dbReference>
<evidence type="ECO:0000256" key="5">
    <source>
        <dbReference type="ARBA" id="ARBA00022989"/>
    </source>
</evidence>
<gene>
    <name evidence="10" type="primary">glpG</name>
    <name evidence="10" type="ORF">ACFFIT_04655</name>
</gene>
<accession>A0ABV6CAU6</accession>
<evidence type="ECO:0000256" key="1">
    <source>
        <dbReference type="ARBA" id="ARBA00004141"/>
    </source>
</evidence>
<dbReference type="InterPro" id="IPR023662">
    <property type="entry name" value="Rhomboid_protease_GlpG"/>
</dbReference>
<dbReference type="PANTHER" id="PTHR43066">
    <property type="entry name" value="RHOMBOID-RELATED PROTEIN"/>
    <property type="match status" value="1"/>
</dbReference>